<proteinExistence type="predicted"/>
<comment type="caution">
    <text evidence="2">The sequence shown here is derived from an EMBL/GenBank/DDBJ whole genome shotgun (WGS) entry which is preliminary data.</text>
</comment>
<accession>A0ABR1IJ31</accession>
<feature type="domain" description="Protein kinase" evidence="1">
    <location>
        <begin position="1"/>
        <end position="192"/>
    </location>
</feature>
<gene>
    <name evidence="2" type="ORF">VKT23_020454</name>
</gene>
<dbReference type="Proteomes" id="UP001498398">
    <property type="component" value="Unassembled WGS sequence"/>
</dbReference>
<dbReference type="InterPro" id="IPR040976">
    <property type="entry name" value="Pkinase_fungal"/>
</dbReference>
<dbReference type="InterPro" id="IPR011009">
    <property type="entry name" value="Kinase-like_dom_sf"/>
</dbReference>
<evidence type="ECO:0000313" key="2">
    <source>
        <dbReference type="EMBL" id="KAK7433990.1"/>
    </source>
</evidence>
<evidence type="ECO:0000259" key="1">
    <source>
        <dbReference type="PROSITE" id="PS50011"/>
    </source>
</evidence>
<dbReference type="PROSITE" id="PS50011">
    <property type="entry name" value="PROTEIN_KINASE_DOM"/>
    <property type="match status" value="1"/>
</dbReference>
<evidence type="ECO:0000313" key="3">
    <source>
        <dbReference type="Proteomes" id="UP001498398"/>
    </source>
</evidence>
<organism evidence="2 3">
    <name type="scientific">Marasmiellus scandens</name>
    <dbReference type="NCBI Taxonomy" id="2682957"/>
    <lineage>
        <taxon>Eukaryota</taxon>
        <taxon>Fungi</taxon>
        <taxon>Dikarya</taxon>
        <taxon>Basidiomycota</taxon>
        <taxon>Agaricomycotina</taxon>
        <taxon>Agaricomycetes</taxon>
        <taxon>Agaricomycetidae</taxon>
        <taxon>Agaricales</taxon>
        <taxon>Marasmiineae</taxon>
        <taxon>Omphalotaceae</taxon>
        <taxon>Marasmiellus</taxon>
    </lineage>
</organism>
<dbReference type="Gene3D" id="1.10.510.10">
    <property type="entry name" value="Transferase(Phosphotransferase) domain 1"/>
    <property type="match status" value="1"/>
</dbReference>
<dbReference type="SUPFAM" id="SSF56112">
    <property type="entry name" value="Protein kinase-like (PK-like)"/>
    <property type="match status" value="1"/>
</dbReference>
<dbReference type="EMBL" id="JBANRG010000134">
    <property type="protein sequence ID" value="KAK7433990.1"/>
    <property type="molecule type" value="Genomic_DNA"/>
</dbReference>
<keyword evidence="3" id="KW-1185">Reference proteome</keyword>
<dbReference type="Pfam" id="PF17667">
    <property type="entry name" value="Pkinase_fungal"/>
    <property type="match status" value="1"/>
</dbReference>
<sequence length="192" mass="22262">MNIFKALGDTVKVLKVIHAAGWVHRDISVNNLYWSQDGFGLLSDLEYAKRKSDAVAHDDVRTGTIQFIASEVARCTYLFYFEDPEPGEEELIFSHNDLHDLESLYWILVWILLHREDLANPLDSNLRQSREYQMSQFFAPAFTNRTEFLSLRNNRLVISPSLTQQRTLPELLGELSFKHIGMQSENFQVPSR</sequence>
<dbReference type="InterPro" id="IPR000719">
    <property type="entry name" value="Prot_kinase_dom"/>
</dbReference>
<protein>
    <recommendedName>
        <fullName evidence="1">Protein kinase domain-containing protein</fullName>
    </recommendedName>
</protein>
<reference evidence="2 3" key="1">
    <citation type="submission" date="2024-01" db="EMBL/GenBank/DDBJ databases">
        <title>A draft genome for the cacao thread blight pathogen Marasmiellus scandens.</title>
        <authorList>
            <person name="Baruah I.K."/>
            <person name="Leung J."/>
            <person name="Bukari Y."/>
            <person name="Amoako-Attah I."/>
            <person name="Meinhardt L.W."/>
            <person name="Bailey B.A."/>
            <person name="Cohen S.P."/>
        </authorList>
    </citation>
    <scope>NUCLEOTIDE SEQUENCE [LARGE SCALE GENOMIC DNA]</scope>
    <source>
        <strain evidence="2 3">GH-19</strain>
    </source>
</reference>
<name>A0ABR1IJ31_9AGAR</name>